<sequence>MERYNLNFSLFSPFILLLTIFTFNQTATSQNSPSGDGLCAAVFCGQGTCKNINTWPGFECDCYSGWNKIQIGPLTFPSCLIPNCTINSQCGNGSPPPPPPSVAAPPPPLNLTNPCNLIWCADGSCLPNGTEHTCQCNEGSENLANNTKLPCFQQCYFGADCHDLGFGPPVSTPPPSPSGSNGNVMPPPTSTPGSAGNGSSETSNSWRSVCVLTMILSAATSLTLF</sequence>
<accession>A0ACB7HVG8</accession>
<dbReference type="EMBL" id="CM004390">
    <property type="protein sequence ID" value="KAG8656310.1"/>
    <property type="molecule type" value="Genomic_DNA"/>
</dbReference>
<dbReference type="Proteomes" id="UP000091857">
    <property type="component" value="Chromosome 4"/>
</dbReference>
<name>A0ACB7HVG8_MANES</name>
<protein>
    <submittedName>
        <fullName evidence="1">Uncharacterized protein</fullName>
    </submittedName>
</protein>
<keyword evidence="2" id="KW-1185">Reference proteome</keyword>
<proteinExistence type="predicted"/>
<organism evidence="1 2">
    <name type="scientific">Manihot esculenta</name>
    <name type="common">Cassava</name>
    <name type="synonym">Jatropha manihot</name>
    <dbReference type="NCBI Taxonomy" id="3983"/>
    <lineage>
        <taxon>Eukaryota</taxon>
        <taxon>Viridiplantae</taxon>
        <taxon>Streptophyta</taxon>
        <taxon>Embryophyta</taxon>
        <taxon>Tracheophyta</taxon>
        <taxon>Spermatophyta</taxon>
        <taxon>Magnoliopsida</taxon>
        <taxon>eudicotyledons</taxon>
        <taxon>Gunneridae</taxon>
        <taxon>Pentapetalae</taxon>
        <taxon>rosids</taxon>
        <taxon>fabids</taxon>
        <taxon>Malpighiales</taxon>
        <taxon>Euphorbiaceae</taxon>
        <taxon>Crotonoideae</taxon>
        <taxon>Manihoteae</taxon>
        <taxon>Manihot</taxon>
    </lineage>
</organism>
<reference evidence="2" key="1">
    <citation type="journal article" date="2016" name="Nat. Biotechnol.">
        <title>Sequencing wild and cultivated cassava and related species reveals extensive interspecific hybridization and genetic diversity.</title>
        <authorList>
            <person name="Bredeson J.V."/>
            <person name="Lyons J.B."/>
            <person name="Prochnik S.E."/>
            <person name="Wu G.A."/>
            <person name="Ha C.M."/>
            <person name="Edsinger-Gonzales E."/>
            <person name="Grimwood J."/>
            <person name="Schmutz J."/>
            <person name="Rabbi I.Y."/>
            <person name="Egesi C."/>
            <person name="Nauluvula P."/>
            <person name="Lebot V."/>
            <person name="Ndunguru J."/>
            <person name="Mkamilo G."/>
            <person name="Bart R.S."/>
            <person name="Setter T.L."/>
            <person name="Gleadow R.M."/>
            <person name="Kulakow P."/>
            <person name="Ferguson M.E."/>
            <person name="Rounsley S."/>
            <person name="Rokhsar D.S."/>
        </authorList>
    </citation>
    <scope>NUCLEOTIDE SEQUENCE [LARGE SCALE GENOMIC DNA]</scope>
    <source>
        <strain evidence="2">cv. AM560-2</strain>
    </source>
</reference>
<evidence type="ECO:0000313" key="1">
    <source>
        <dbReference type="EMBL" id="KAG8656310.1"/>
    </source>
</evidence>
<gene>
    <name evidence="1" type="ORF">MANES_04G120300v8</name>
</gene>
<evidence type="ECO:0000313" key="2">
    <source>
        <dbReference type="Proteomes" id="UP000091857"/>
    </source>
</evidence>
<comment type="caution">
    <text evidence="1">The sequence shown here is derived from an EMBL/GenBank/DDBJ whole genome shotgun (WGS) entry which is preliminary data.</text>
</comment>